<dbReference type="RefSeq" id="XP_022577386.1">
    <property type="nucleotide sequence ID" value="XM_022728159.1"/>
</dbReference>
<name>A0A1L9S6S5_9EURO</name>
<dbReference type="Proteomes" id="UP000184188">
    <property type="component" value="Unassembled WGS sequence"/>
</dbReference>
<evidence type="ECO:0000313" key="1">
    <source>
        <dbReference type="EMBL" id="OJJ42876.1"/>
    </source>
</evidence>
<protein>
    <submittedName>
        <fullName evidence="1">Uncharacterized protein</fullName>
    </submittedName>
</protein>
<dbReference type="VEuPathDB" id="FungiDB:ASPZODRAFT_28957"/>
<gene>
    <name evidence="1" type="ORF">ASPZODRAFT_28957</name>
</gene>
<dbReference type="GeneID" id="34614623"/>
<reference evidence="2" key="1">
    <citation type="journal article" date="2017" name="Genome Biol.">
        <title>Comparative genomics reveals high biological diversity and specific adaptations in the industrially and medically important fungal genus Aspergillus.</title>
        <authorList>
            <person name="de Vries R.P."/>
            <person name="Riley R."/>
            <person name="Wiebenga A."/>
            <person name="Aguilar-Osorio G."/>
            <person name="Amillis S."/>
            <person name="Uchima C.A."/>
            <person name="Anderluh G."/>
            <person name="Asadollahi M."/>
            <person name="Askin M."/>
            <person name="Barry K."/>
            <person name="Battaglia E."/>
            <person name="Bayram O."/>
            <person name="Benocci T."/>
            <person name="Braus-Stromeyer S.A."/>
            <person name="Caldana C."/>
            <person name="Canovas D."/>
            <person name="Cerqueira G.C."/>
            <person name="Chen F."/>
            <person name="Chen W."/>
            <person name="Choi C."/>
            <person name="Clum A."/>
            <person name="Dos Santos R.A."/>
            <person name="Damasio A.R."/>
            <person name="Diallinas G."/>
            <person name="Emri T."/>
            <person name="Fekete E."/>
            <person name="Flipphi M."/>
            <person name="Freyberg S."/>
            <person name="Gallo A."/>
            <person name="Gournas C."/>
            <person name="Habgood R."/>
            <person name="Hainaut M."/>
            <person name="Harispe M.L."/>
            <person name="Henrissat B."/>
            <person name="Hilden K.S."/>
            <person name="Hope R."/>
            <person name="Hossain A."/>
            <person name="Karabika E."/>
            <person name="Karaffa L."/>
            <person name="Karanyi Z."/>
            <person name="Krasevec N."/>
            <person name="Kuo A."/>
            <person name="Kusch H."/>
            <person name="LaButti K."/>
            <person name="Lagendijk E.L."/>
            <person name="Lapidus A."/>
            <person name="Levasseur A."/>
            <person name="Lindquist E."/>
            <person name="Lipzen A."/>
            <person name="Logrieco A.F."/>
            <person name="MacCabe A."/>
            <person name="Maekelae M.R."/>
            <person name="Malavazi I."/>
            <person name="Melin P."/>
            <person name="Meyer V."/>
            <person name="Mielnichuk N."/>
            <person name="Miskei M."/>
            <person name="Molnar A.P."/>
            <person name="Mule G."/>
            <person name="Ngan C.Y."/>
            <person name="Orejas M."/>
            <person name="Orosz E."/>
            <person name="Ouedraogo J.P."/>
            <person name="Overkamp K.M."/>
            <person name="Park H.-S."/>
            <person name="Perrone G."/>
            <person name="Piumi F."/>
            <person name="Punt P.J."/>
            <person name="Ram A.F."/>
            <person name="Ramon A."/>
            <person name="Rauscher S."/>
            <person name="Record E."/>
            <person name="Riano-Pachon D.M."/>
            <person name="Robert V."/>
            <person name="Roehrig J."/>
            <person name="Ruller R."/>
            <person name="Salamov A."/>
            <person name="Salih N.S."/>
            <person name="Samson R.A."/>
            <person name="Sandor E."/>
            <person name="Sanguinetti M."/>
            <person name="Schuetze T."/>
            <person name="Sepcic K."/>
            <person name="Shelest E."/>
            <person name="Sherlock G."/>
            <person name="Sophianopoulou V."/>
            <person name="Squina F.M."/>
            <person name="Sun H."/>
            <person name="Susca A."/>
            <person name="Todd R.B."/>
            <person name="Tsang A."/>
            <person name="Unkles S.E."/>
            <person name="van de Wiele N."/>
            <person name="van Rossen-Uffink D."/>
            <person name="Oliveira J.V."/>
            <person name="Vesth T.C."/>
            <person name="Visser J."/>
            <person name="Yu J.-H."/>
            <person name="Zhou M."/>
            <person name="Andersen M.R."/>
            <person name="Archer D.B."/>
            <person name="Baker S.E."/>
            <person name="Benoit I."/>
            <person name="Brakhage A.A."/>
            <person name="Braus G.H."/>
            <person name="Fischer R."/>
            <person name="Frisvad J.C."/>
            <person name="Goldman G.H."/>
            <person name="Houbraken J."/>
            <person name="Oakley B."/>
            <person name="Pocsi I."/>
            <person name="Scazzocchio C."/>
            <person name="Seiboth B."/>
            <person name="vanKuyk P.A."/>
            <person name="Wortman J."/>
            <person name="Dyer P.S."/>
            <person name="Grigoriev I.V."/>
        </authorList>
    </citation>
    <scope>NUCLEOTIDE SEQUENCE [LARGE SCALE GENOMIC DNA]</scope>
    <source>
        <strain evidence="2">CBS 506.65</strain>
    </source>
</reference>
<keyword evidence="2" id="KW-1185">Reference proteome</keyword>
<dbReference type="AlphaFoldDB" id="A0A1L9S6S5"/>
<evidence type="ECO:0000313" key="2">
    <source>
        <dbReference type="Proteomes" id="UP000184188"/>
    </source>
</evidence>
<accession>A0A1L9S6S5</accession>
<proteinExistence type="predicted"/>
<dbReference type="EMBL" id="KV878356">
    <property type="protein sequence ID" value="OJJ42876.1"/>
    <property type="molecule type" value="Genomic_DNA"/>
</dbReference>
<sequence>MSRGFLFRMMIELIWNGRARGRNHGEEDSSHIPYLESACALFSDECCFYAAALIMSLRCVYYDLASLLRLAGHFRCSLYQCRFGDSLSLTLPIFCISTTLILFLMSVDGGGQATCRWMAASVFVEMKGSLEGPWMTGWNNQEGSDVISLVYCS</sequence>
<organism evidence="1 2">
    <name type="scientific">Penicilliopsis zonata CBS 506.65</name>
    <dbReference type="NCBI Taxonomy" id="1073090"/>
    <lineage>
        <taxon>Eukaryota</taxon>
        <taxon>Fungi</taxon>
        <taxon>Dikarya</taxon>
        <taxon>Ascomycota</taxon>
        <taxon>Pezizomycotina</taxon>
        <taxon>Eurotiomycetes</taxon>
        <taxon>Eurotiomycetidae</taxon>
        <taxon>Eurotiales</taxon>
        <taxon>Aspergillaceae</taxon>
        <taxon>Penicilliopsis</taxon>
    </lineage>
</organism>